<evidence type="ECO:0000256" key="2">
    <source>
        <dbReference type="ARBA" id="ARBA00022803"/>
    </source>
</evidence>
<dbReference type="InterPro" id="IPR019734">
    <property type="entry name" value="TPR_rpt"/>
</dbReference>
<dbReference type="Gene3D" id="1.25.40.10">
    <property type="entry name" value="Tetratricopeptide repeat domain"/>
    <property type="match status" value="2"/>
</dbReference>
<evidence type="ECO:0000256" key="4">
    <source>
        <dbReference type="SAM" id="SignalP"/>
    </source>
</evidence>
<organism evidence="5 6">
    <name type="scientific">Reichenbachiella ulvae</name>
    <dbReference type="NCBI Taxonomy" id="2980104"/>
    <lineage>
        <taxon>Bacteria</taxon>
        <taxon>Pseudomonadati</taxon>
        <taxon>Bacteroidota</taxon>
        <taxon>Cytophagia</taxon>
        <taxon>Cytophagales</taxon>
        <taxon>Reichenbachiellaceae</taxon>
        <taxon>Reichenbachiella</taxon>
    </lineage>
</organism>
<dbReference type="InterPro" id="IPR051685">
    <property type="entry name" value="Ycf3/AcsC/BcsC/TPR_MFPF"/>
</dbReference>
<dbReference type="PANTHER" id="PTHR44943:SF8">
    <property type="entry name" value="TPR REPEAT-CONTAINING PROTEIN MJ0263"/>
    <property type="match status" value="1"/>
</dbReference>
<feature type="repeat" description="TPR" evidence="3">
    <location>
        <begin position="93"/>
        <end position="126"/>
    </location>
</feature>
<reference evidence="5 6" key="1">
    <citation type="submission" date="2022-10" db="EMBL/GenBank/DDBJ databases">
        <title>Comparative genomics and taxonomic characterization of three novel marine species of genus Reichenbachiella exhibiting antioxidant and polysaccharide degradation activities.</title>
        <authorList>
            <person name="Muhammad N."/>
            <person name="Lee Y.-J."/>
            <person name="Ko J."/>
            <person name="Kim S.-G."/>
        </authorList>
    </citation>
    <scope>NUCLEOTIDE SEQUENCE [LARGE SCALE GENOMIC DNA]</scope>
    <source>
        <strain evidence="5 6">ABR2-5</strain>
    </source>
</reference>
<keyword evidence="2 3" id="KW-0802">TPR repeat</keyword>
<keyword evidence="6" id="KW-1185">Reference proteome</keyword>
<dbReference type="PANTHER" id="PTHR44943">
    <property type="entry name" value="CELLULOSE SYNTHASE OPERON PROTEIN C"/>
    <property type="match status" value="1"/>
</dbReference>
<dbReference type="SMART" id="SM00028">
    <property type="entry name" value="TPR"/>
    <property type="match status" value="5"/>
</dbReference>
<dbReference type="EMBL" id="JAOYOD010000001">
    <property type="protein sequence ID" value="MCV9389059.1"/>
    <property type="molecule type" value="Genomic_DNA"/>
</dbReference>
<dbReference type="PROSITE" id="PS50005">
    <property type="entry name" value="TPR"/>
    <property type="match status" value="2"/>
</dbReference>
<dbReference type="RefSeq" id="WP_264139970.1">
    <property type="nucleotide sequence ID" value="NZ_JAOYOD010000001.1"/>
</dbReference>
<dbReference type="InterPro" id="IPR011990">
    <property type="entry name" value="TPR-like_helical_dom_sf"/>
</dbReference>
<evidence type="ECO:0000256" key="3">
    <source>
        <dbReference type="PROSITE-ProRule" id="PRU00339"/>
    </source>
</evidence>
<evidence type="ECO:0000313" key="6">
    <source>
        <dbReference type="Proteomes" id="UP001300692"/>
    </source>
</evidence>
<keyword evidence="1" id="KW-0677">Repeat</keyword>
<feature type="signal peptide" evidence="4">
    <location>
        <begin position="1"/>
        <end position="20"/>
    </location>
</feature>
<evidence type="ECO:0000256" key="1">
    <source>
        <dbReference type="ARBA" id="ARBA00022737"/>
    </source>
</evidence>
<gene>
    <name evidence="5" type="ORF">N7U62_20470</name>
</gene>
<comment type="caution">
    <text evidence="5">The sequence shown here is derived from an EMBL/GenBank/DDBJ whole genome shotgun (WGS) entry which is preliminary data.</text>
</comment>
<name>A0ABT3CZV7_9BACT</name>
<sequence length="339" mass="39170">MYWKRVVLFCLILNGTSAWAQKTMEEYVKEGIDYHDRGQYDLAIEAYQQALAINENSDLVNYEIAMTYHFAKQYDKALAHADKVIQLNEKYLIPAYTTKGNCLDAMGQSEEAIKTYQEALARLGDNYLLYYNMALTYYNMNRSEASEAAALQAIRINPKHASSHLLLGYLLRDQEKKVQSILSLHYFLFLEPHSSRSKGAFDLLTDQFYGNVEKGGGSDVTINLSSGSLDKKNEFGSAELMISMLAASNNLEENKDKSTEELFVSNSESFFKILGEIKKKKYRGLWWEFYVPFYYDMAQTWHLETYCYYISQSDNPEAQAWLKANTKRLDLFNAWLSKR</sequence>
<feature type="chain" id="PRO_5045170672" evidence="4">
    <location>
        <begin position="21"/>
        <end position="339"/>
    </location>
</feature>
<protein>
    <submittedName>
        <fullName evidence="5">Tetratricopeptide repeat protein</fullName>
    </submittedName>
</protein>
<dbReference type="Pfam" id="PF13414">
    <property type="entry name" value="TPR_11"/>
    <property type="match status" value="1"/>
</dbReference>
<keyword evidence="4" id="KW-0732">Signal</keyword>
<evidence type="ECO:0000313" key="5">
    <source>
        <dbReference type="EMBL" id="MCV9389059.1"/>
    </source>
</evidence>
<dbReference type="Proteomes" id="UP001300692">
    <property type="component" value="Unassembled WGS sequence"/>
</dbReference>
<accession>A0ABT3CZV7</accession>
<dbReference type="SUPFAM" id="SSF48452">
    <property type="entry name" value="TPR-like"/>
    <property type="match status" value="1"/>
</dbReference>
<dbReference type="Pfam" id="PF13181">
    <property type="entry name" value="TPR_8"/>
    <property type="match status" value="2"/>
</dbReference>
<feature type="repeat" description="TPR" evidence="3">
    <location>
        <begin position="24"/>
        <end position="57"/>
    </location>
</feature>
<proteinExistence type="predicted"/>